<organism evidence="1 2">
    <name type="scientific">Halosquirtibacter laminarini</name>
    <dbReference type="NCBI Taxonomy" id="3374600"/>
    <lineage>
        <taxon>Bacteria</taxon>
        <taxon>Pseudomonadati</taxon>
        <taxon>Bacteroidota</taxon>
        <taxon>Bacteroidia</taxon>
        <taxon>Marinilabiliales</taxon>
        <taxon>Prolixibacteraceae</taxon>
        <taxon>Halosquirtibacter</taxon>
    </lineage>
</organism>
<gene>
    <name evidence="1" type="ORF">K4L44_07970</name>
</gene>
<proteinExistence type="predicted"/>
<evidence type="ECO:0000313" key="2">
    <source>
        <dbReference type="Proteomes" id="UP000826212"/>
    </source>
</evidence>
<reference evidence="1" key="1">
    <citation type="submission" date="2021-08" db="EMBL/GenBank/DDBJ databases">
        <title>Novel anaerobic bacterium isolated from sea squirt in East Sea, Republic of Korea.</title>
        <authorList>
            <person name="Nguyen T.H."/>
            <person name="Li Z."/>
            <person name="Lee Y.-J."/>
            <person name="Ko J."/>
            <person name="Kim S.-G."/>
        </authorList>
    </citation>
    <scope>NUCLEOTIDE SEQUENCE</scope>
    <source>
        <strain evidence="1">KCTC 25031</strain>
    </source>
</reference>
<accession>A0AC61NJP6</accession>
<dbReference type="Proteomes" id="UP000826212">
    <property type="component" value="Chromosome"/>
</dbReference>
<sequence>MNEKQNTQFIRNNEFVLTQIEEVQNLIKEAIASESYRSLDSIKEIYNTLFLSEDIREHVTYKLSTVGNSSMALGRIDMNAANARHHITLKLNPSLYEINQQYNNLYEDLVHLFKYLFSALENLTVYQNDRKILKYQKLLHGASEYLHDLIVNHTQVNDNQKRWNKVLQEREAWELSKLKEGKIERQDASDLYEILQSNGIEKLYHFTERENVKSIMDHGGLYARELLHRNNINIKNPGGDTLSYELDKMKSSEHYVRLSFCKRHPMLEEMIKKGRIQDPVILEIDVSVLKRIGSKICDQNASRRDAVIRYELETFRSLRYDLFQKTYSGLSYEEKDAYQAEVLIWEKVPINYISNLNHIG</sequence>
<evidence type="ECO:0000313" key="1">
    <source>
        <dbReference type="EMBL" id="QZE15758.1"/>
    </source>
</evidence>
<keyword evidence="2" id="KW-1185">Reference proteome</keyword>
<dbReference type="EMBL" id="CP081303">
    <property type="protein sequence ID" value="QZE15758.1"/>
    <property type="molecule type" value="Genomic_DNA"/>
</dbReference>
<protein>
    <submittedName>
        <fullName evidence="1">DUF4433 domain-containing protein</fullName>
    </submittedName>
</protein>
<name>A0AC61NJP6_9BACT</name>